<organism evidence="11">
    <name type="scientific">Paulinella chromatophora</name>
    <dbReference type="NCBI Taxonomy" id="39717"/>
    <lineage>
        <taxon>Eukaryota</taxon>
        <taxon>Sar</taxon>
        <taxon>Rhizaria</taxon>
        <taxon>Cercozoa</taxon>
        <taxon>Imbricatea</taxon>
        <taxon>Silicofilosea</taxon>
        <taxon>Euglyphida</taxon>
        <taxon>Paulinellidae</taxon>
        <taxon>Paulinella</taxon>
    </lineage>
</organism>
<dbReference type="GO" id="GO:0005524">
    <property type="term" value="F:ATP binding"/>
    <property type="evidence" value="ECO:0007669"/>
    <property type="project" value="UniProtKB-KW"/>
</dbReference>
<comment type="pathway">
    <text evidence="2">Cell wall biogenesis; peptidoglycan biosynthesis.</text>
</comment>
<dbReference type="InterPro" id="IPR036565">
    <property type="entry name" value="Mur-like_cat_sf"/>
</dbReference>
<dbReference type="Pfam" id="PF21799">
    <property type="entry name" value="MurD-like_N"/>
    <property type="match status" value="1"/>
</dbReference>
<dbReference type="InterPro" id="IPR004101">
    <property type="entry name" value="Mur_ligase_C"/>
</dbReference>
<dbReference type="InterPro" id="IPR005762">
    <property type="entry name" value="MurD"/>
</dbReference>
<dbReference type="UniPathway" id="UPA00219"/>
<evidence type="ECO:0000259" key="10">
    <source>
        <dbReference type="Pfam" id="PF08245"/>
    </source>
</evidence>
<keyword evidence="5" id="KW-0132">Cell division</keyword>
<dbReference type="SUPFAM" id="SSF53623">
    <property type="entry name" value="MurD-like peptide ligases, catalytic domain"/>
    <property type="match status" value="1"/>
</dbReference>
<dbReference type="InterPro" id="IPR018109">
    <property type="entry name" value="Folylpolyglutamate_synth_CS"/>
</dbReference>
<accession>B1X595</accession>
<feature type="domain" description="Mur ligase central" evidence="10">
    <location>
        <begin position="114"/>
        <end position="294"/>
    </location>
</feature>
<feature type="domain" description="Mur ligase C-terminal" evidence="9">
    <location>
        <begin position="317"/>
        <end position="422"/>
    </location>
</feature>
<evidence type="ECO:0000256" key="4">
    <source>
        <dbReference type="ARBA" id="ARBA00022598"/>
    </source>
</evidence>
<keyword evidence="7" id="KW-0067">ATP-binding</keyword>
<dbReference type="RefSeq" id="YP_002049324.1">
    <property type="nucleotide sequence ID" value="NC_011087.1"/>
</dbReference>
<reference evidence="11" key="2">
    <citation type="journal article" date="2008" name="Curr. Biol.">
        <title>Chromatophore genome sequence of Paulinella sheds light on acquisition of photosynthesis by eukaryotes.</title>
        <authorList>
            <person name="Nowack E.C.M."/>
            <person name="Melkonian M."/>
            <person name="Gloeckner G."/>
        </authorList>
    </citation>
    <scope>NUCLEOTIDE SEQUENCE [LARGE SCALE GENOMIC DNA]</scope>
</reference>
<dbReference type="GO" id="GO:0008764">
    <property type="term" value="F:UDP-N-acetylmuramoylalanine-D-glutamate ligase activity"/>
    <property type="evidence" value="ECO:0007669"/>
    <property type="project" value="UniProtKB-EC"/>
</dbReference>
<protein>
    <submittedName>
        <fullName evidence="11">UDP-N-acetylmuramoyl-L-alanyl-D-glutamatesynthetase</fullName>
    </submittedName>
</protein>
<dbReference type="Pfam" id="PF02875">
    <property type="entry name" value="Mur_ligase_C"/>
    <property type="match status" value="1"/>
</dbReference>
<dbReference type="GO" id="GO:0004326">
    <property type="term" value="F:tetrahydrofolylpolyglutamate synthase activity"/>
    <property type="evidence" value="ECO:0007669"/>
    <property type="project" value="InterPro"/>
</dbReference>
<keyword evidence="3" id="KW-0963">Cytoplasm</keyword>
<evidence type="ECO:0000313" key="11">
    <source>
        <dbReference type="EMBL" id="ACB43114.1"/>
    </source>
</evidence>
<dbReference type="Gene3D" id="3.90.190.20">
    <property type="entry name" value="Mur ligase, C-terminal domain"/>
    <property type="match status" value="1"/>
</dbReference>
<proteinExistence type="inferred from homology"/>
<dbReference type="Pfam" id="PF08245">
    <property type="entry name" value="Mur_ligase_M"/>
    <property type="match status" value="1"/>
</dbReference>
<keyword evidence="8" id="KW-0131">Cell cycle</keyword>
<evidence type="ECO:0000256" key="8">
    <source>
        <dbReference type="ARBA" id="ARBA00023306"/>
    </source>
</evidence>
<evidence type="ECO:0000256" key="6">
    <source>
        <dbReference type="ARBA" id="ARBA00022741"/>
    </source>
</evidence>
<dbReference type="GO" id="GO:0008360">
    <property type="term" value="P:regulation of cell shape"/>
    <property type="evidence" value="ECO:0007669"/>
    <property type="project" value="InterPro"/>
</dbReference>
<keyword evidence="4" id="KW-0436">Ligase</keyword>
<evidence type="ECO:0000256" key="7">
    <source>
        <dbReference type="ARBA" id="ARBA00022840"/>
    </source>
</evidence>
<dbReference type="Gene3D" id="3.40.1190.10">
    <property type="entry name" value="Mur-like, catalytic domain"/>
    <property type="match status" value="1"/>
</dbReference>
<comment type="subcellular location">
    <subcellularLocation>
        <location evidence="1">Cytoplasm</location>
    </subcellularLocation>
</comment>
<dbReference type="GO" id="GO:0005737">
    <property type="term" value="C:cytoplasm"/>
    <property type="evidence" value="ECO:0007669"/>
    <property type="project" value="UniProtKB-SubCell"/>
</dbReference>
<dbReference type="SUPFAM" id="SSF53244">
    <property type="entry name" value="MurD-like peptide ligases, peptide-binding domain"/>
    <property type="match status" value="1"/>
</dbReference>
<name>B1X595_PAUCH</name>
<dbReference type="EMBL" id="CP000815">
    <property type="protein sequence ID" value="ACB43114.1"/>
    <property type="molecule type" value="Genomic_DNA"/>
</dbReference>
<dbReference type="Gene3D" id="3.40.50.720">
    <property type="entry name" value="NAD(P)-binding Rossmann-like Domain"/>
    <property type="match status" value="1"/>
</dbReference>
<dbReference type="HAMAP" id="MF_00639">
    <property type="entry name" value="MurD"/>
    <property type="match status" value="1"/>
</dbReference>
<dbReference type="PANTHER" id="PTHR43692:SF1">
    <property type="entry name" value="UDP-N-ACETYLMURAMOYLALANINE--D-GLUTAMATE LIGASE"/>
    <property type="match status" value="1"/>
</dbReference>
<dbReference type="InterPro" id="IPR036615">
    <property type="entry name" value="Mur_ligase_C_dom_sf"/>
</dbReference>
<dbReference type="GeneID" id="6481454"/>
<dbReference type="PROSITE" id="PS01011">
    <property type="entry name" value="FOLYLPOLYGLU_SYNT_1"/>
    <property type="match status" value="1"/>
</dbReference>
<keyword evidence="6" id="KW-0547">Nucleotide-binding</keyword>
<sequence length="457" mass="50211">MVFTVVLGLGKSGIGAARLLISQKQSVIVIEERKNLHLEELSKKLREEGIEVRLGTALRISAFEEFFPLKRIIVSPGIPWDHPTLNNLRQNCFPLMGEMVLAWEVLGKIPWIAITGTNGKTTVTHLVNHLLSYAGLEAPMCGNIGFSATDLALSLSKKKINIPDWLIVELSSYQIESAPVIRPNIVLWTTLTPDHLERHNTLFNYRSIKSSLVENSNYQILNADDLDLSSSAGSWPNANWVSTDLQFALSKNIKPVLWIADGYVTNQDGPIFSADGFNLVGVHNQQNLLMAAAVGLKISLSPKIISEAFRCFPGVPHRLDLIRSYKGIHFYNDSKATNYDAAEVAIKAVEGPIIVLAGGQTKKGEANGWISQLKAKAKAVVLFGQDKEQLKSLLQSSNYIGGIHCCSSLKEAVPLSLQLAIKHSCCSVLFSPACASFDQYSDFVARGNHFCQEVETL</sequence>
<evidence type="ECO:0000256" key="5">
    <source>
        <dbReference type="ARBA" id="ARBA00022618"/>
    </source>
</evidence>
<geneLocation type="organellar chromatophore" evidence="11"/>
<gene>
    <name evidence="11" type="primary">murD</name>
    <name evidence="11" type="ordered locus">PCC_0697</name>
</gene>
<evidence type="ECO:0000256" key="2">
    <source>
        <dbReference type="ARBA" id="ARBA00004752"/>
    </source>
</evidence>
<dbReference type="AlphaFoldDB" id="B1X595"/>
<dbReference type="NCBIfam" id="TIGR01087">
    <property type="entry name" value="murD"/>
    <property type="match status" value="1"/>
</dbReference>
<dbReference type="SUPFAM" id="SSF51984">
    <property type="entry name" value="MurCD N-terminal domain"/>
    <property type="match status" value="1"/>
</dbReference>
<keyword evidence="11" id="KW-0934">Plastid</keyword>
<dbReference type="PANTHER" id="PTHR43692">
    <property type="entry name" value="UDP-N-ACETYLMURAMOYLALANINE--D-GLUTAMATE LIGASE"/>
    <property type="match status" value="1"/>
</dbReference>
<evidence type="ECO:0000256" key="1">
    <source>
        <dbReference type="ARBA" id="ARBA00004496"/>
    </source>
</evidence>
<evidence type="ECO:0000259" key="9">
    <source>
        <dbReference type="Pfam" id="PF02875"/>
    </source>
</evidence>
<reference evidence="11" key="1">
    <citation type="submission" date="2007-08" db="EMBL/GenBank/DDBJ databases">
        <authorList>
            <person name="Gloeckner G."/>
            <person name="Nowack E."/>
            <person name="Melkonian M."/>
        </authorList>
    </citation>
    <scope>NUCLEOTIDE SEQUENCE</scope>
</reference>
<evidence type="ECO:0000256" key="3">
    <source>
        <dbReference type="ARBA" id="ARBA00022490"/>
    </source>
</evidence>
<dbReference type="InterPro" id="IPR013221">
    <property type="entry name" value="Mur_ligase_cen"/>
</dbReference>
<dbReference type="GO" id="GO:0051301">
    <property type="term" value="P:cell division"/>
    <property type="evidence" value="ECO:0007669"/>
    <property type="project" value="UniProtKB-KW"/>
</dbReference>